<proteinExistence type="predicted"/>
<dbReference type="EMBL" id="CM047749">
    <property type="protein sequence ID" value="KAJ0010504.1"/>
    <property type="molecule type" value="Genomic_DNA"/>
</dbReference>
<protein>
    <submittedName>
        <fullName evidence="1">Uncharacterized protein</fullName>
    </submittedName>
</protein>
<name>A0ACC0X6A6_9ROSI</name>
<evidence type="ECO:0000313" key="1">
    <source>
        <dbReference type="EMBL" id="KAJ0010504.1"/>
    </source>
</evidence>
<sequence>MLKLAKSLHHRGFNITFVNTEYNHKRLLKSRGLDVLNGLPDFNNLY</sequence>
<dbReference type="Proteomes" id="UP001163603">
    <property type="component" value="Chromosome 14"/>
</dbReference>
<reference evidence="2" key="1">
    <citation type="journal article" date="2023" name="G3 (Bethesda)">
        <title>Genome assembly and association tests identify interacting loci associated with vigor, precocity, and sex in interspecific pistachio rootstocks.</title>
        <authorList>
            <person name="Palmer W."/>
            <person name="Jacygrad E."/>
            <person name="Sagayaradj S."/>
            <person name="Cavanaugh K."/>
            <person name="Han R."/>
            <person name="Bertier L."/>
            <person name="Beede B."/>
            <person name="Kafkas S."/>
            <person name="Golino D."/>
            <person name="Preece J."/>
            <person name="Michelmore R."/>
        </authorList>
    </citation>
    <scope>NUCLEOTIDE SEQUENCE [LARGE SCALE GENOMIC DNA]</scope>
</reference>
<gene>
    <name evidence="1" type="ORF">Pint_32886</name>
</gene>
<keyword evidence="2" id="KW-1185">Reference proteome</keyword>
<comment type="caution">
    <text evidence="1">The sequence shown here is derived from an EMBL/GenBank/DDBJ whole genome shotgun (WGS) entry which is preliminary data.</text>
</comment>
<accession>A0ACC0X6A6</accession>
<organism evidence="1 2">
    <name type="scientific">Pistacia integerrima</name>
    <dbReference type="NCBI Taxonomy" id="434235"/>
    <lineage>
        <taxon>Eukaryota</taxon>
        <taxon>Viridiplantae</taxon>
        <taxon>Streptophyta</taxon>
        <taxon>Embryophyta</taxon>
        <taxon>Tracheophyta</taxon>
        <taxon>Spermatophyta</taxon>
        <taxon>Magnoliopsida</taxon>
        <taxon>eudicotyledons</taxon>
        <taxon>Gunneridae</taxon>
        <taxon>Pentapetalae</taxon>
        <taxon>rosids</taxon>
        <taxon>malvids</taxon>
        <taxon>Sapindales</taxon>
        <taxon>Anacardiaceae</taxon>
        <taxon>Pistacia</taxon>
    </lineage>
</organism>
<evidence type="ECO:0000313" key="2">
    <source>
        <dbReference type="Proteomes" id="UP001163603"/>
    </source>
</evidence>